<dbReference type="AlphaFoldDB" id="A0A4R4N404"/>
<dbReference type="InterPro" id="IPR004111">
    <property type="entry name" value="Repressor_TetR_C"/>
</dbReference>
<evidence type="ECO:0000256" key="1">
    <source>
        <dbReference type="ARBA" id="ARBA00023015"/>
    </source>
</evidence>
<dbReference type="EMBL" id="SMJZ01000157">
    <property type="protein sequence ID" value="TDC01517.1"/>
    <property type="molecule type" value="Genomic_DNA"/>
</dbReference>
<proteinExistence type="predicted"/>
<evidence type="ECO:0000313" key="5">
    <source>
        <dbReference type="EMBL" id="TDC01517.1"/>
    </source>
</evidence>
<dbReference type="GO" id="GO:0045892">
    <property type="term" value="P:negative regulation of DNA-templated transcription"/>
    <property type="evidence" value="ECO:0007669"/>
    <property type="project" value="InterPro"/>
</dbReference>
<sequence>MPERGYAHAAERGAVAFGLLVDQEHLTGFEQLLQLPHPVAGLPVGFAYRDLAAPPAGCGLDADLVAFGEAGQLVGPVGAGQPRRFRLDGDGEPPVRVGRRGACRAHERDPGHRRRPCHEHGRAALASPGAAATCSRAGPVGYGFHAPRLPRAACGKPAQRMDLMGSTGWSRFPWLSPGVLDTAIGPPPEEPADPGHWRAAIERWARDTRDIFLRHPWALALVTTPRLMGPNETARLESAMAAMSGPGLSPHDVLNSVLLVNGYVRGAAQPSVDQQEPTFGHELIRRAQDRFPHLNAVLSHVQGKPAEGFEFGLQRVLDGIEAYLGRA</sequence>
<dbReference type="InterPro" id="IPR036271">
    <property type="entry name" value="Tet_transcr_reg_TetR-rel_C_sf"/>
</dbReference>
<comment type="caution">
    <text evidence="5">The sequence shown here is derived from an EMBL/GenBank/DDBJ whole genome shotgun (WGS) entry which is preliminary data.</text>
</comment>
<dbReference type="Pfam" id="PF02909">
    <property type="entry name" value="TetR_C_1"/>
    <property type="match status" value="1"/>
</dbReference>
<keyword evidence="1" id="KW-0805">Transcription regulation</keyword>
<feature type="region of interest" description="Disordered" evidence="3">
    <location>
        <begin position="85"/>
        <end position="124"/>
    </location>
</feature>
<feature type="domain" description="Tetracycline repressor TetR C-terminal" evidence="4">
    <location>
        <begin position="191"/>
        <end position="322"/>
    </location>
</feature>
<accession>A0A4R4N404</accession>
<keyword evidence="6" id="KW-1185">Reference proteome</keyword>
<gene>
    <name evidence="5" type="ORF">E1267_31765</name>
</gene>
<name>A0A4R4N404_9ACTN</name>
<protein>
    <recommendedName>
        <fullName evidence="4">Tetracycline repressor TetR C-terminal domain-containing protein</fullName>
    </recommendedName>
</protein>
<evidence type="ECO:0000259" key="4">
    <source>
        <dbReference type="Pfam" id="PF02909"/>
    </source>
</evidence>
<reference evidence="5 6" key="1">
    <citation type="submission" date="2019-02" db="EMBL/GenBank/DDBJ databases">
        <title>Draft genome sequences of novel Actinobacteria.</title>
        <authorList>
            <person name="Sahin N."/>
            <person name="Ay H."/>
            <person name="Saygin H."/>
        </authorList>
    </citation>
    <scope>NUCLEOTIDE SEQUENCE [LARGE SCALE GENOMIC DNA]</scope>
    <source>
        <strain evidence="5 6">KC201</strain>
    </source>
</reference>
<keyword evidence="2" id="KW-0804">Transcription</keyword>
<evidence type="ECO:0000256" key="2">
    <source>
        <dbReference type="ARBA" id="ARBA00023163"/>
    </source>
</evidence>
<evidence type="ECO:0000256" key="3">
    <source>
        <dbReference type="SAM" id="MobiDB-lite"/>
    </source>
</evidence>
<dbReference type="Proteomes" id="UP000295157">
    <property type="component" value="Unassembled WGS sequence"/>
</dbReference>
<dbReference type="SUPFAM" id="SSF48498">
    <property type="entry name" value="Tetracyclin repressor-like, C-terminal domain"/>
    <property type="match status" value="1"/>
</dbReference>
<dbReference type="OrthoDB" id="2570341at2"/>
<dbReference type="Gene3D" id="1.10.357.10">
    <property type="entry name" value="Tetracycline Repressor, domain 2"/>
    <property type="match status" value="1"/>
</dbReference>
<evidence type="ECO:0000313" key="6">
    <source>
        <dbReference type="Proteomes" id="UP000295157"/>
    </source>
</evidence>
<organism evidence="5 6">
    <name type="scientific">Nonomuraea longispora</name>
    <dbReference type="NCBI Taxonomy" id="1848320"/>
    <lineage>
        <taxon>Bacteria</taxon>
        <taxon>Bacillati</taxon>
        <taxon>Actinomycetota</taxon>
        <taxon>Actinomycetes</taxon>
        <taxon>Streptosporangiales</taxon>
        <taxon>Streptosporangiaceae</taxon>
        <taxon>Nonomuraea</taxon>
    </lineage>
</organism>